<feature type="transmembrane region" description="Helical" evidence="4">
    <location>
        <begin position="90"/>
        <end position="110"/>
    </location>
</feature>
<proteinExistence type="predicted"/>
<dbReference type="EMBL" id="VLLI01000002">
    <property type="protein sequence ID" value="TWJ03232.1"/>
    <property type="molecule type" value="Genomic_DNA"/>
</dbReference>
<dbReference type="AlphaFoldDB" id="A0A562UBS1"/>
<reference evidence="5 6" key="1">
    <citation type="submission" date="2019-07" db="EMBL/GenBank/DDBJ databases">
        <title>Genomic Encyclopedia of Archaeal and Bacterial Type Strains, Phase II (KMG-II): from individual species to whole genera.</title>
        <authorList>
            <person name="Goeker M."/>
        </authorList>
    </citation>
    <scope>NUCLEOTIDE SEQUENCE [LARGE SCALE GENOMIC DNA]</scope>
    <source>
        <strain evidence="5 6">ATCC BAA-1854</strain>
    </source>
</reference>
<dbReference type="SMART" id="SM00028">
    <property type="entry name" value="TPR"/>
    <property type="match status" value="7"/>
</dbReference>
<dbReference type="PROSITE" id="PS50005">
    <property type="entry name" value="TPR"/>
    <property type="match status" value="2"/>
</dbReference>
<feature type="repeat" description="TPR" evidence="3">
    <location>
        <begin position="626"/>
        <end position="659"/>
    </location>
</feature>
<dbReference type="Proteomes" id="UP000317010">
    <property type="component" value="Unassembled WGS sequence"/>
</dbReference>
<feature type="transmembrane region" description="Helical" evidence="4">
    <location>
        <begin position="386"/>
        <end position="403"/>
    </location>
</feature>
<dbReference type="Pfam" id="PF00515">
    <property type="entry name" value="TPR_1"/>
    <property type="match status" value="1"/>
</dbReference>
<protein>
    <submittedName>
        <fullName evidence="5">Tfp pilus assembly protein PilF</fullName>
    </submittedName>
</protein>
<dbReference type="PANTHER" id="PTHR44227:SF3">
    <property type="entry name" value="PROTEIN O-MANNOSYL-TRANSFERASE TMTC4"/>
    <property type="match status" value="1"/>
</dbReference>
<evidence type="ECO:0000256" key="2">
    <source>
        <dbReference type="ARBA" id="ARBA00022803"/>
    </source>
</evidence>
<dbReference type="PROSITE" id="PS50293">
    <property type="entry name" value="TPR_REGION"/>
    <property type="match status" value="1"/>
</dbReference>
<feature type="transmembrane region" description="Helical" evidence="4">
    <location>
        <begin position="7"/>
        <end position="25"/>
    </location>
</feature>
<evidence type="ECO:0000313" key="5">
    <source>
        <dbReference type="EMBL" id="TWJ03232.1"/>
    </source>
</evidence>
<feature type="transmembrane region" description="Helical" evidence="4">
    <location>
        <begin position="147"/>
        <end position="169"/>
    </location>
</feature>
<evidence type="ECO:0000256" key="1">
    <source>
        <dbReference type="ARBA" id="ARBA00022737"/>
    </source>
</evidence>
<feature type="repeat" description="TPR" evidence="3">
    <location>
        <begin position="427"/>
        <end position="460"/>
    </location>
</feature>
<feature type="transmembrane region" description="Helical" evidence="4">
    <location>
        <begin position="301"/>
        <end position="319"/>
    </location>
</feature>
<dbReference type="InterPro" id="IPR052346">
    <property type="entry name" value="O-mannosyl-transferase_TMTC"/>
</dbReference>
<dbReference type="Pfam" id="PF13432">
    <property type="entry name" value="TPR_16"/>
    <property type="match status" value="1"/>
</dbReference>
<keyword evidence="4" id="KW-0812">Transmembrane</keyword>
<evidence type="ECO:0000256" key="3">
    <source>
        <dbReference type="PROSITE-ProRule" id="PRU00339"/>
    </source>
</evidence>
<dbReference type="RefSeq" id="WP_144909785.1">
    <property type="nucleotide sequence ID" value="NZ_VLLI01000002.1"/>
</dbReference>
<dbReference type="InterPro" id="IPR011990">
    <property type="entry name" value="TPR-like_helical_dom_sf"/>
</dbReference>
<sequence length="776" mass="88208">MIKRPFYTGIGIMMLVTLLIYSNHFTNTFQFDDFHTIVNNANIRSLKNIPRFFKDGSTMSVLPQNQAYRPVTVSSLAIDYWLAGDYYPSYFQASTFILFLLQGLLMVLLFKKLFDKSLSNNHNTYPAIIAATWYMLHPANAETVNYIIARADVQSTLMVLLAFVLYIYSPFCRKTFLYLLPVGIGALCKPPAVMFAPLLFCYLLLFEQELGFTDLFKKTALKQVWTVFLKTVPSFIFCALLYVWIDKMTPNTWEPGGTSPMQYFITQPFVILHYFCEFFLPTSLSADTDWTLLPSIGDVRFFAGSLFIVLMIVAAFYTAKNKSTKPISFGIIWFFLALLPTSSIIPLGEVLNDHRMYFPFVGLVISVSWTVVLLLREYGKQINKRLIIASVILLFAAYGYGTYQRNKVWHTQESLWRDVSIKSPLNGRGLMNYGVALVTAEKYAEAEKYFQKAMRITPDYALLYTNMGYVKEKEGQLQLAENYYKAGIQLGNKVPDTYYFYGLFLIHQLRYSEAEPILLQAVKLSPLYLAPQIQLMNIYSKMIRWNDVVDMANQTLHIAPGNAGALSYLRLAIQKRNELDLEGEKIKNAQSFEKYLDLSLKNYQSARYVQSIGMAQQALKISPSSAEAYNNIGAAYIKLKQYQQADTVLRAALQLRPNFKLAKNNLLQAQQGLEDAGIKPTGLTAADFIDISLICFNQGLFKQCIINCNYALELQPNYPLAYNNICAANNQLHHWDEAIAAAKKGLQLKPDYEVLKNNLAVAEKGKSGRVSQSILK</sequence>
<keyword evidence="4" id="KW-0472">Membrane</keyword>
<keyword evidence="1" id="KW-0677">Repeat</keyword>
<organism evidence="5 6">
    <name type="scientific">Mucilaginibacter frigoritolerans</name>
    <dbReference type="NCBI Taxonomy" id="652788"/>
    <lineage>
        <taxon>Bacteria</taxon>
        <taxon>Pseudomonadati</taxon>
        <taxon>Bacteroidota</taxon>
        <taxon>Sphingobacteriia</taxon>
        <taxon>Sphingobacteriales</taxon>
        <taxon>Sphingobacteriaceae</taxon>
        <taxon>Mucilaginibacter</taxon>
    </lineage>
</organism>
<comment type="caution">
    <text evidence="5">The sequence shown here is derived from an EMBL/GenBank/DDBJ whole genome shotgun (WGS) entry which is preliminary data.</text>
</comment>
<keyword evidence="4" id="KW-1133">Transmembrane helix</keyword>
<dbReference type="Gene3D" id="1.25.40.10">
    <property type="entry name" value="Tetratricopeptide repeat domain"/>
    <property type="match status" value="3"/>
</dbReference>
<evidence type="ECO:0000256" key="4">
    <source>
        <dbReference type="SAM" id="Phobius"/>
    </source>
</evidence>
<dbReference type="InterPro" id="IPR019734">
    <property type="entry name" value="TPR_rpt"/>
</dbReference>
<keyword evidence="6" id="KW-1185">Reference proteome</keyword>
<dbReference type="PANTHER" id="PTHR44227">
    <property type="match status" value="1"/>
</dbReference>
<feature type="transmembrane region" description="Helical" evidence="4">
    <location>
        <begin position="357"/>
        <end position="374"/>
    </location>
</feature>
<feature type="transmembrane region" description="Helical" evidence="4">
    <location>
        <begin position="225"/>
        <end position="244"/>
    </location>
</feature>
<feature type="transmembrane region" description="Helical" evidence="4">
    <location>
        <begin position="326"/>
        <end position="345"/>
    </location>
</feature>
<accession>A0A562UBS1</accession>
<gene>
    <name evidence="5" type="ORF">JN11_00769</name>
</gene>
<feature type="transmembrane region" description="Helical" evidence="4">
    <location>
        <begin position="176"/>
        <end position="205"/>
    </location>
</feature>
<name>A0A562UBS1_9SPHI</name>
<evidence type="ECO:0000313" key="6">
    <source>
        <dbReference type="Proteomes" id="UP000317010"/>
    </source>
</evidence>
<dbReference type="OrthoDB" id="629822at2"/>
<keyword evidence="2 3" id="KW-0802">TPR repeat</keyword>
<dbReference type="SUPFAM" id="SSF48452">
    <property type="entry name" value="TPR-like"/>
    <property type="match status" value="2"/>
</dbReference>